<protein>
    <submittedName>
        <fullName evidence="2">Uncharacterized protein</fullName>
    </submittedName>
</protein>
<feature type="compositionally biased region" description="Basic and acidic residues" evidence="1">
    <location>
        <begin position="97"/>
        <end position="106"/>
    </location>
</feature>
<name>A0A7J6EV95_CANSA</name>
<dbReference type="EMBL" id="JAATIP010000185">
    <property type="protein sequence ID" value="KAF4362341.1"/>
    <property type="molecule type" value="Genomic_DNA"/>
</dbReference>
<dbReference type="Proteomes" id="UP000525078">
    <property type="component" value="Unassembled WGS sequence"/>
</dbReference>
<gene>
    <name evidence="2" type="ORF">F8388_008225</name>
</gene>
<feature type="non-terminal residue" evidence="2">
    <location>
        <position position="106"/>
    </location>
</feature>
<feature type="region of interest" description="Disordered" evidence="1">
    <location>
        <begin position="83"/>
        <end position="106"/>
    </location>
</feature>
<reference evidence="2 3" key="1">
    <citation type="journal article" date="2020" name="bioRxiv">
        <title>Sequence and annotation of 42 cannabis genomes reveals extensive copy number variation in cannabinoid synthesis and pathogen resistance genes.</title>
        <authorList>
            <person name="Mckernan K.J."/>
            <person name="Helbert Y."/>
            <person name="Kane L.T."/>
            <person name="Ebling H."/>
            <person name="Zhang L."/>
            <person name="Liu B."/>
            <person name="Eaton Z."/>
            <person name="Mclaughlin S."/>
            <person name="Kingan S."/>
            <person name="Baybayan P."/>
            <person name="Concepcion G."/>
            <person name="Jordan M."/>
            <person name="Riva A."/>
            <person name="Barbazuk W."/>
            <person name="Harkins T."/>
        </authorList>
    </citation>
    <scope>NUCLEOTIDE SEQUENCE [LARGE SCALE GENOMIC DNA]</scope>
    <source>
        <strain evidence="3">cv. Jamaican Lion 4</strain>
        <tissue evidence="2">Leaf</tissue>
    </source>
</reference>
<sequence>PDFITIKVNAFSISQTLVQDVVLRNGGLRVLSFVGEHIDSIRNLKHLSYLNELKKLWIWEEGDGARSAYNQILTSSKIENAQSEENVSTAEVSANSLEHHDEQLEL</sequence>
<evidence type="ECO:0000313" key="3">
    <source>
        <dbReference type="Proteomes" id="UP000525078"/>
    </source>
</evidence>
<evidence type="ECO:0000256" key="1">
    <source>
        <dbReference type="SAM" id="MobiDB-lite"/>
    </source>
</evidence>
<accession>A0A7J6EV95</accession>
<proteinExistence type="predicted"/>
<dbReference type="AlphaFoldDB" id="A0A7J6EV95"/>
<comment type="caution">
    <text evidence="2">The sequence shown here is derived from an EMBL/GenBank/DDBJ whole genome shotgun (WGS) entry which is preliminary data.</text>
</comment>
<organism evidence="2 3">
    <name type="scientific">Cannabis sativa</name>
    <name type="common">Hemp</name>
    <name type="synonym">Marijuana</name>
    <dbReference type="NCBI Taxonomy" id="3483"/>
    <lineage>
        <taxon>Eukaryota</taxon>
        <taxon>Viridiplantae</taxon>
        <taxon>Streptophyta</taxon>
        <taxon>Embryophyta</taxon>
        <taxon>Tracheophyta</taxon>
        <taxon>Spermatophyta</taxon>
        <taxon>Magnoliopsida</taxon>
        <taxon>eudicotyledons</taxon>
        <taxon>Gunneridae</taxon>
        <taxon>Pentapetalae</taxon>
        <taxon>rosids</taxon>
        <taxon>fabids</taxon>
        <taxon>Rosales</taxon>
        <taxon>Cannabaceae</taxon>
        <taxon>Cannabis</taxon>
    </lineage>
</organism>
<evidence type="ECO:0000313" key="2">
    <source>
        <dbReference type="EMBL" id="KAF4362341.1"/>
    </source>
</evidence>
<feature type="compositionally biased region" description="Polar residues" evidence="1">
    <location>
        <begin position="83"/>
        <end position="96"/>
    </location>
</feature>